<dbReference type="STRING" id="1353952.A0A165DBG9"/>
<feature type="region of interest" description="Disordered" evidence="1">
    <location>
        <begin position="473"/>
        <end position="498"/>
    </location>
</feature>
<dbReference type="SMART" id="SM01017">
    <property type="entry name" value="Arrestin_C"/>
    <property type="match status" value="1"/>
</dbReference>
<dbReference type="Gene3D" id="2.60.40.640">
    <property type="match status" value="1"/>
</dbReference>
<dbReference type="SUPFAM" id="SSF81296">
    <property type="entry name" value="E set domains"/>
    <property type="match status" value="1"/>
</dbReference>
<evidence type="ECO:0000313" key="4">
    <source>
        <dbReference type="Proteomes" id="UP000076842"/>
    </source>
</evidence>
<feature type="compositionally biased region" description="Low complexity" evidence="1">
    <location>
        <begin position="17"/>
        <end position="30"/>
    </location>
</feature>
<feature type="domain" description="Arrestin C-terminal-like" evidence="2">
    <location>
        <begin position="417"/>
        <end position="598"/>
    </location>
</feature>
<feature type="compositionally biased region" description="Low complexity" evidence="1">
    <location>
        <begin position="926"/>
        <end position="949"/>
    </location>
</feature>
<dbReference type="Proteomes" id="UP000076842">
    <property type="component" value="Unassembled WGS sequence"/>
</dbReference>
<feature type="region of interest" description="Disordered" evidence="1">
    <location>
        <begin position="299"/>
        <end position="329"/>
    </location>
</feature>
<keyword evidence="4" id="KW-1185">Reference proteome</keyword>
<dbReference type="InterPro" id="IPR011022">
    <property type="entry name" value="Arrestin_C-like"/>
</dbReference>
<feature type="compositionally biased region" description="Low complexity" evidence="1">
    <location>
        <begin position="68"/>
        <end position="82"/>
    </location>
</feature>
<feature type="compositionally biased region" description="Basic and acidic residues" evidence="1">
    <location>
        <begin position="667"/>
        <end position="683"/>
    </location>
</feature>
<dbReference type="OrthoDB" id="298939at2759"/>
<feature type="region of interest" description="Disordered" evidence="1">
    <location>
        <begin position="1004"/>
        <end position="1023"/>
    </location>
</feature>
<dbReference type="InParanoid" id="A0A165DBG9"/>
<feature type="region of interest" description="Disordered" evidence="1">
    <location>
        <begin position="143"/>
        <end position="206"/>
    </location>
</feature>
<sequence>MSTSHESTQRHRHRPRSQSQPSLASLPSFSTLSALPTEESHLGLGLGLGISLSAPADLKRRPKHARGRSGASALSGSQASRSTTWGDDEAGAGRGVEPGMGQADSTANLLQQPDHLRASLLHPLSASTSASTAARRAALERQPTLLARSPQPGELEAVIGKNGSGKLRRRSQTLPSLPRSRSDPYGADLNLHPPQPLDRDAKAQAEGVPLEQAKSLPRVELDLRLECPLAVEGGSVRGLLELSIRAPVSVMGGKLRVVGFEELTGPSERHVFYQQSVAVDEAVGEGRWEGVFLRPRARAEEWDRGQHQPGEEGAGKGDEDEEGYRRAREGTHRVKFDMRLPIGGGAKGCIRTKLGQVRYIVIASLKLKFPPNGTKPPSKSIAHFFRPISLYPLLPPLPTVLAPLPTPLTASASKRLGPGELGIIASLERGIWVAGGSVWARVEISNGAGRKVRGLTLSLVRCVTAFRPLRKPDEHTASHHSASTDASDGLSPSPSTTSRKIIATSQLDSGSKASGPGHASAKGWWVGVDPGSVESVCFSVRLPEEEISVRRGKLLEVAYRLRVSVACGGGALAPLGAGEVALELPLWVVGWASMDPPPGQRVVGLLPGSIPGSVDVTPDAALLGLGAGLGELGAGGALGASLGLGMDLGALGYPAPLPSHPGAGAGADEREHYAAPARASREQEQRMLELLHPGPGPGPGSVSESEARRLGSVMGSERGGGGGGVEVEDRRAWESAVRRAAPEVGGGESESDARRSVLSFEDSRELDGAPGSYRREADRLHEPLLDRHALETSHAALLDHRLLEAGHAEPLNRHSLEISQQEVLDRQEAAAQRERDERMIIGDLDWHEQVRISTLQSLHRKQRERPDQQPQAPRPLLDSLPSNSRTPASSRVSSLSPLGDFPSPPPLDASQRASLELVRSMRASALLSAPPSRQSSASSQQSDGGSSSSVLERKDSASSAASSIASLPSGDPRAGLKKSRPLPQLPPRASPAASLASSRLSFTALSPLGPPPRITSSPRSFSPPMLRKVPVPSELPPSVSPASSTSSTMSVREKVAHFEAEKARRETILGGGLSRSSTMASQRSLALSPALGSPVPAEVQRGVSFKAPLFKHMSVVE</sequence>
<feature type="region of interest" description="Disordered" evidence="1">
    <location>
        <begin position="1"/>
        <end position="30"/>
    </location>
</feature>
<gene>
    <name evidence="3" type="ORF">CALCODRAFT_487102</name>
</gene>
<dbReference type="InterPro" id="IPR014752">
    <property type="entry name" value="Arrestin-like_C"/>
</dbReference>
<feature type="compositionally biased region" description="Polar residues" evidence="1">
    <location>
        <begin position="880"/>
        <end position="896"/>
    </location>
</feature>
<feature type="compositionally biased region" description="Basic and acidic residues" evidence="1">
    <location>
        <begin position="751"/>
        <end position="772"/>
    </location>
</feature>
<reference evidence="3 4" key="1">
    <citation type="journal article" date="2016" name="Mol. Biol. Evol.">
        <title>Comparative Genomics of Early-Diverging Mushroom-Forming Fungi Provides Insights into the Origins of Lignocellulose Decay Capabilities.</title>
        <authorList>
            <person name="Nagy L.G."/>
            <person name="Riley R."/>
            <person name="Tritt A."/>
            <person name="Adam C."/>
            <person name="Daum C."/>
            <person name="Floudas D."/>
            <person name="Sun H."/>
            <person name="Yadav J.S."/>
            <person name="Pangilinan J."/>
            <person name="Larsson K.H."/>
            <person name="Matsuura K."/>
            <person name="Barry K."/>
            <person name="Labutti K."/>
            <person name="Kuo R."/>
            <person name="Ohm R.A."/>
            <person name="Bhattacharya S.S."/>
            <person name="Shirouzu T."/>
            <person name="Yoshinaga Y."/>
            <person name="Martin F.M."/>
            <person name="Grigoriev I.V."/>
            <person name="Hibbett D.S."/>
        </authorList>
    </citation>
    <scope>NUCLEOTIDE SEQUENCE [LARGE SCALE GENOMIC DNA]</scope>
    <source>
        <strain evidence="3 4">HHB12733</strain>
    </source>
</reference>
<feature type="region of interest" description="Disordered" evidence="1">
    <location>
        <begin position="855"/>
        <end position="909"/>
    </location>
</feature>
<feature type="region of interest" description="Disordered" evidence="1">
    <location>
        <begin position="58"/>
        <end position="105"/>
    </location>
</feature>
<proteinExistence type="predicted"/>
<feature type="region of interest" description="Disordered" evidence="1">
    <location>
        <begin position="738"/>
        <end position="772"/>
    </location>
</feature>
<organism evidence="3 4">
    <name type="scientific">Calocera cornea HHB12733</name>
    <dbReference type="NCBI Taxonomy" id="1353952"/>
    <lineage>
        <taxon>Eukaryota</taxon>
        <taxon>Fungi</taxon>
        <taxon>Dikarya</taxon>
        <taxon>Basidiomycota</taxon>
        <taxon>Agaricomycotina</taxon>
        <taxon>Dacrymycetes</taxon>
        <taxon>Dacrymycetales</taxon>
        <taxon>Dacrymycetaceae</taxon>
        <taxon>Calocera</taxon>
    </lineage>
</organism>
<feature type="region of interest" description="Disordered" evidence="1">
    <location>
        <begin position="660"/>
        <end position="683"/>
    </location>
</feature>
<dbReference type="EMBL" id="KV424065">
    <property type="protein sequence ID" value="KZT52459.1"/>
    <property type="molecule type" value="Genomic_DNA"/>
</dbReference>
<accession>A0A165DBG9</accession>
<evidence type="ECO:0000259" key="2">
    <source>
        <dbReference type="SMART" id="SM01017"/>
    </source>
</evidence>
<dbReference type="AlphaFoldDB" id="A0A165DBG9"/>
<protein>
    <recommendedName>
        <fullName evidence="2">Arrestin C-terminal-like domain-containing protein</fullName>
    </recommendedName>
</protein>
<feature type="region of interest" description="Disordered" evidence="1">
    <location>
        <begin position="926"/>
        <end position="996"/>
    </location>
</feature>
<feature type="compositionally biased region" description="Low complexity" evidence="1">
    <location>
        <begin position="479"/>
        <end position="488"/>
    </location>
</feature>
<name>A0A165DBG9_9BASI</name>
<feature type="compositionally biased region" description="Low complexity" evidence="1">
    <location>
        <begin position="957"/>
        <end position="966"/>
    </location>
</feature>
<evidence type="ECO:0000313" key="3">
    <source>
        <dbReference type="EMBL" id="KZT52459.1"/>
    </source>
</evidence>
<evidence type="ECO:0000256" key="1">
    <source>
        <dbReference type="SAM" id="MobiDB-lite"/>
    </source>
</evidence>
<dbReference type="InterPro" id="IPR014756">
    <property type="entry name" value="Ig_E-set"/>
</dbReference>